<evidence type="ECO:0000313" key="3">
    <source>
        <dbReference type="Proteomes" id="UP001465976"/>
    </source>
</evidence>
<reference evidence="2 3" key="1">
    <citation type="submission" date="2024-02" db="EMBL/GenBank/DDBJ databases">
        <title>A draft genome for the cacao thread blight pathogen Marasmius crinis-equi.</title>
        <authorList>
            <person name="Cohen S.P."/>
            <person name="Baruah I.K."/>
            <person name="Amoako-Attah I."/>
            <person name="Bukari Y."/>
            <person name="Meinhardt L.W."/>
            <person name="Bailey B.A."/>
        </authorList>
    </citation>
    <scope>NUCLEOTIDE SEQUENCE [LARGE SCALE GENOMIC DNA]</scope>
    <source>
        <strain evidence="2 3">GH-76</strain>
    </source>
</reference>
<keyword evidence="3" id="KW-1185">Reference proteome</keyword>
<feature type="compositionally biased region" description="Polar residues" evidence="1">
    <location>
        <begin position="72"/>
        <end position="97"/>
    </location>
</feature>
<accession>A0ABR3ERF0</accession>
<feature type="compositionally biased region" description="Polar residues" evidence="1">
    <location>
        <begin position="374"/>
        <end position="383"/>
    </location>
</feature>
<feature type="region of interest" description="Disordered" evidence="1">
    <location>
        <begin position="32"/>
        <end position="562"/>
    </location>
</feature>
<dbReference type="Proteomes" id="UP001465976">
    <property type="component" value="Unassembled WGS sequence"/>
</dbReference>
<feature type="compositionally biased region" description="Low complexity" evidence="1">
    <location>
        <begin position="209"/>
        <end position="240"/>
    </location>
</feature>
<feature type="compositionally biased region" description="Polar residues" evidence="1">
    <location>
        <begin position="158"/>
        <end position="172"/>
    </location>
</feature>
<feature type="compositionally biased region" description="Basic and acidic residues" evidence="1">
    <location>
        <begin position="243"/>
        <end position="257"/>
    </location>
</feature>
<evidence type="ECO:0000313" key="2">
    <source>
        <dbReference type="EMBL" id="KAL0565475.1"/>
    </source>
</evidence>
<dbReference type="EMBL" id="JBAHYK010002246">
    <property type="protein sequence ID" value="KAL0565475.1"/>
    <property type="molecule type" value="Genomic_DNA"/>
</dbReference>
<feature type="compositionally biased region" description="Basic and acidic residues" evidence="1">
    <location>
        <begin position="113"/>
        <end position="124"/>
    </location>
</feature>
<name>A0ABR3ERF0_9AGAR</name>
<feature type="compositionally biased region" description="Basic and acidic residues" evidence="1">
    <location>
        <begin position="286"/>
        <end position="321"/>
    </location>
</feature>
<gene>
    <name evidence="2" type="primary">RBT1_53</name>
    <name evidence="2" type="ORF">V5O48_016553</name>
</gene>
<proteinExistence type="predicted"/>
<feature type="compositionally biased region" description="Low complexity" evidence="1">
    <location>
        <begin position="35"/>
        <end position="71"/>
    </location>
</feature>
<feature type="compositionally biased region" description="Low complexity" evidence="1">
    <location>
        <begin position="128"/>
        <end position="149"/>
    </location>
</feature>
<comment type="caution">
    <text evidence="2">The sequence shown here is derived from an EMBL/GenBank/DDBJ whole genome shotgun (WGS) entry which is preliminary data.</text>
</comment>
<organism evidence="2 3">
    <name type="scientific">Marasmius crinis-equi</name>
    <dbReference type="NCBI Taxonomy" id="585013"/>
    <lineage>
        <taxon>Eukaryota</taxon>
        <taxon>Fungi</taxon>
        <taxon>Dikarya</taxon>
        <taxon>Basidiomycota</taxon>
        <taxon>Agaricomycotina</taxon>
        <taxon>Agaricomycetes</taxon>
        <taxon>Agaricomycetidae</taxon>
        <taxon>Agaricales</taxon>
        <taxon>Marasmiineae</taxon>
        <taxon>Marasmiaceae</taxon>
        <taxon>Marasmius</taxon>
    </lineage>
</organism>
<protein>
    <submittedName>
        <fullName evidence="2">SERTA domain-containing protein 3</fullName>
    </submittedName>
</protein>
<feature type="compositionally biased region" description="Low complexity" evidence="1">
    <location>
        <begin position="395"/>
        <end position="414"/>
    </location>
</feature>
<sequence length="754" mass="80596">MALDGVSGGDFRGLYEGNEAISFNDVAVNAQKPNESISESQIASTSSSGSTGNSRNVPSAAAKPNPASSTSESKSGATDVPSSSKTISPSEFETNSAAPPAKQRHASSSIPSSKHERNSAERSVKNRSSSTAANEAAASEPAASVSSKARPAKPSYVASKTSFPPSTSTASKPSGVPERTLPTGGKKATDASKPSGALERTIPTGGKKSTNLATTGSASASSSRQQSSSSSSALVNTVRSAHPGREMNEREPAELRSKINTAGLRRPRTYVAMSTGGLPPPTIAQRMEREARRARELRERQRPPMREMTREEIVERREHSPGWETDGSLGGSGAPRKARKLPPAKPQSDGHIKTSDQAGRGSASSPIRLDSPIQLDSPQSSRAATPDVDLPRPRAPSGRDASPSASSAASVVSPQLRLKRVVASSPPSSSPLDVDMPPSTQPRRNRVSSRVDPKIEPTEPGLEIVKSSKRAHQSGQESGRSKRRRVDMGLDSSEDEISAQLEQVIPSSPLPPSSPVPSTSSRSRQVLSHVEVSRSKGGRAKGKGSALRRAGDSPSSGAKTKYNAAVDPSTVDTSSYAVELPEDAPRYVHLTIEMSSAVKVLDGGFVEILKLWVAFEKWSGFVERGKLTTKARPPQVSIWIAHGRRANFVPEIADVHEYGKQVMSWWRNCAPEWRAVKGTTELRRARGSWEDLRVSGVNGLTSVVAALAWWMGAIARLRNDKPRERQFYERELEAFVGMLHDVRYSLGQLLAVSR</sequence>
<evidence type="ECO:0000256" key="1">
    <source>
        <dbReference type="SAM" id="MobiDB-lite"/>
    </source>
</evidence>